<feature type="region of interest" description="Disordered" evidence="3">
    <location>
        <begin position="428"/>
        <end position="449"/>
    </location>
</feature>
<keyword evidence="4" id="KW-0812">Transmembrane</keyword>
<feature type="region of interest" description="Disordered" evidence="3">
    <location>
        <begin position="55"/>
        <end position="122"/>
    </location>
</feature>
<evidence type="ECO:0000256" key="3">
    <source>
        <dbReference type="SAM" id="MobiDB-lite"/>
    </source>
</evidence>
<keyword evidence="1 2" id="KW-0175">Coiled coil</keyword>
<evidence type="ECO:0000256" key="2">
    <source>
        <dbReference type="SAM" id="Coils"/>
    </source>
</evidence>
<feature type="coiled-coil region" evidence="2">
    <location>
        <begin position="150"/>
        <end position="355"/>
    </location>
</feature>
<dbReference type="AlphaFoldDB" id="A0A8J5KV21"/>
<feature type="region of interest" description="Disordered" evidence="3">
    <location>
        <begin position="1"/>
        <end position="26"/>
    </location>
</feature>
<dbReference type="GO" id="GO:0072699">
    <property type="term" value="P:protein localization to cortical microtubule cytoskeleton"/>
    <property type="evidence" value="ECO:0007669"/>
    <property type="project" value="TreeGrafter"/>
</dbReference>
<dbReference type="EMBL" id="JACMSC010000012">
    <property type="protein sequence ID" value="KAG6497289.1"/>
    <property type="molecule type" value="Genomic_DNA"/>
</dbReference>
<evidence type="ECO:0000313" key="6">
    <source>
        <dbReference type="Proteomes" id="UP000734854"/>
    </source>
</evidence>
<dbReference type="InterPro" id="IPR040265">
    <property type="entry name" value="CHUP1/IPGA1-like"/>
</dbReference>
<evidence type="ECO:0000313" key="5">
    <source>
        <dbReference type="EMBL" id="KAG6497289.1"/>
    </source>
</evidence>
<dbReference type="GO" id="GO:0055028">
    <property type="term" value="C:cortical microtubule"/>
    <property type="evidence" value="ECO:0007669"/>
    <property type="project" value="TreeGrafter"/>
</dbReference>
<keyword evidence="4" id="KW-0472">Membrane</keyword>
<sequence length="591" mass="67275">MTAEVDGAAAHDGRRGGVESELVERGKRDGKPLLVEIGIAIALSVAVFLVSQFRRRSRRPRPCPPPRLIPSSAGGELRTSEKDTDGSQDFRNLKNEEANVNGTSTTTTRLSPTSNTSSDAEGFLLPELNDSLIKDFEVSNMEWPKVKEEITRLREMVAFLQERERNLEFQLLDSHGAKQQEATMRELESRLKISVMESKMYSLKIESLKTENQKLESQMMDYAIMKNELGAARAKVEFLKNKFESDREKEKEILASLHERIVSLQHREESYVNNNAELETKLKSLEELENKVIELTTINSRLVEENSNLAKRFEAPQSSKPSVLESTKVEELHEVNQLRKINEILKEEIEQLQMDRCADVEELVYLKWINACLRYELRNYQPPAGKTVARDLSKSLSLKSEQMAKQLILEYANSGADEGSLNLFEAASEYSSQTSTEEPEDTSFDTSSLTRSSHRAKFLSNLKNLVLGKTKHNSTDFAVDATTPSSARSERKVEDFQEMNQLLKHNQDFSSQINSRLSLDIQTLQRLELEEASTPHWNEKATLSRNEPQSSLELYHDQNNLIAQENTYFPEKAELKKFAGALRSSKRHVQN</sequence>
<gene>
    <name evidence="5" type="ORF">ZIOFF_045188</name>
</gene>
<proteinExistence type="predicted"/>
<evidence type="ECO:0000256" key="1">
    <source>
        <dbReference type="ARBA" id="ARBA00023054"/>
    </source>
</evidence>
<protein>
    <recommendedName>
        <fullName evidence="7">Protein CHUP1, chloroplastic</fullName>
    </recommendedName>
</protein>
<feature type="compositionally biased region" description="Low complexity" evidence="3">
    <location>
        <begin position="103"/>
        <end position="118"/>
    </location>
</feature>
<dbReference type="PANTHER" id="PTHR31342:SF4">
    <property type="entry name" value="ACTIN BINDING PROTEIN FAMILY"/>
    <property type="match status" value="1"/>
</dbReference>
<organism evidence="5 6">
    <name type="scientific">Zingiber officinale</name>
    <name type="common">Ginger</name>
    <name type="synonym">Amomum zingiber</name>
    <dbReference type="NCBI Taxonomy" id="94328"/>
    <lineage>
        <taxon>Eukaryota</taxon>
        <taxon>Viridiplantae</taxon>
        <taxon>Streptophyta</taxon>
        <taxon>Embryophyta</taxon>
        <taxon>Tracheophyta</taxon>
        <taxon>Spermatophyta</taxon>
        <taxon>Magnoliopsida</taxon>
        <taxon>Liliopsida</taxon>
        <taxon>Zingiberales</taxon>
        <taxon>Zingiberaceae</taxon>
        <taxon>Zingiber</taxon>
    </lineage>
</organism>
<feature type="compositionally biased region" description="Basic and acidic residues" evidence="3">
    <location>
        <begin position="9"/>
        <end position="26"/>
    </location>
</feature>
<dbReference type="OrthoDB" id="1870283at2759"/>
<feature type="transmembrane region" description="Helical" evidence="4">
    <location>
        <begin position="33"/>
        <end position="51"/>
    </location>
</feature>
<comment type="caution">
    <text evidence="5">The sequence shown here is derived from an EMBL/GenBank/DDBJ whole genome shotgun (WGS) entry which is preliminary data.</text>
</comment>
<name>A0A8J5KV21_ZINOF</name>
<accession>A0A8J5KV21</accession>
<evidence type="ECO:0000256" key="4">
    <source>
        <dbReference type="SAM" id="Phobius"/>
    </source>
</evidence>
<keyword evidence="6" id="KW-1185">Reference proteome</keyword>
<evidence type="ECO:0008006" key="7">
    <source>
        <dbReference type="Google" id="ProtNLM"/>
    </source>
</evidence>
<dbReference type="Proteomes" id="UP000734854">
    <property type="component" value="Unassembled WGS sequence"/>
</dbReference>
<dbReference type="PANTHER" id="PTHR31342">
    <property type="entry name" value="PROTEIN CHUP1, CHLOROPLASTIC"/>
    <property type="match status" value="1"/>
</dbReference>
<keyword evidence="4" id="KW-1133">Transmembrane helix</keyword>
<reference evidence="5 6" key="1">
    <citation type="submission" date="2020-08" db="EMBL/GenBank/DDBJ databases">
        <title>Plant Genome Project.</title>
        <authorList>
            <person name="Zhang R.-G."/>
        </authorList>
    </citation>
    <scope>NUCLEOTIDE SEQUENCE [LARGE SCALE GENOMIC DNA]</scope>
    <source>
        <tissue evidence="5">Rhizome</tissue>
    </source>
</reference>